<feature type="region of interest" description="Disordered" evidence="1">
    <location>
        <begin position="30"/>
        <end position="60"/>
    </location>
</feature>
<dbReference type="NCBIfam" id="NF047436">
    <property type="entry name" value="LA_2272_repeat"/>
    <property type="match status" value="2"/>
</dbReference>
<feature type="chain" id="PRO_5003301869" evidence="2">
    <location>
        <begin position="27"/>
        <end position="432"/>
    </location>
</feature>
<dbReference type="STRING" id="763034.HMPREF9446_03076"/>
<comment type="caution">
    <text evidence="3">The sequence shown here is derived from an EMBL/GenBank/DDBJ whole genome shotgun (WGS) entry which is preliminary data.</text>
</comment>
<protein>
    <submittedName>
        <fullName evidence="3">Uncharacterized protein</fullName>
    </submittedName>
</protein>
<evidence type="ECO:0000256" key="1">
    <source>
        <dbReference type="SAM" id="MobiDB-lite"/>
    </source>
</evidence>
<reference evidence="3 4" key="1">
    <citation type="submission" date="2011-02" db="EMBL/GenBank/DDBJ databases">
        <authorList>
            <person name="Weinstock G."/>
            <person name="Sodergren E."/>
            <person name="Clifton S."/>
            <person name="Fulton L."/>
            <person name="Fulton B."/>
            <person name="Courtney L."/>
            <person name="Fronick C."/>
            <person name="Harrison M."/>
            <person name="Strong C."/>
            <person name="Farmer C."/>
            <person name="Delahaunty K."/>
            <person name="Markovic C."/>
            <person name="Hall O."/>
            <person name="Minx P."/>
            <person name="Tomlinson C."/>
            <person name="Mitreva M."/>
            <person name="Hou S."/>
            <person name="Chen J."/>
            <person name="Wollam A."/>
            <person name="Pepin K.H."/>
            <person name="Johnson M."/>
            <person name="Bhonagiri V."/>
            <person name="Zhang X."/>
            <person name="Suruliraj S."/>
            <person name="Warren W."/>
            <person name="Chinwalla A."/>
            <person name="Mardis E.R."/>
            <person name="Wilson R.K."/>
        </authorList>
    </citation>
    <scope>NUCLEOTIDE SEQUENCE [LARGE SCALE GENOMIC DNA]</scope>
    <source>
        <strain evidence="3 4">YIT 12057</strain>
    </source>
</reference>
<dbReference type="EMBL" id="AFBN01000095">
    <property type="protein sequence ID" value="EGF52487.1"/>
    <property type="molecule type" value="Genomic_DNA"/>
</dbReference>
<feature type="signal peptide" evidence="2">
    <location>
        <begin position="1"/>
        <end position="26"/>
    </location>
</feature>
<evidence type="ECO:0000313" key="4">
    <source>
        <dbReference type="Proteomes" id="UP000003416"/>
    </source>
</evidence>
<organism evidence="3 4">
    <name type="scientific">Bacteroides fluxus YIT 12057</name>
    <dbReference type="NCBI Taxonomy" id="763034"/>
    <lineage>
        <taxon>Bacteria</taxon>
        <taxon>Pseudomonadati</taxon>
        <taxon>Bacteroidota</taxon>
        <taxon>Bacteroidia</taxon>
        <taxon>Bacteroidales</taxon>
        <taxon>Bacteroidaceae</taxon>
        <taxon>Bacteroides</taxon>
    </lineage>
</organism>
<evidence type="ECO:0000313" key="3">
    <source>
        <dbReference type="EMBL" id="EGF52487.1"/>
    </source>
</evidence>
<proteinExistence type="predicted"/>
<dbReference type="HOGENOM" id="CLU_716984_0_0_10"/>
<feature type="compositionally biased region" description="Polar residues" evidence="1">
    <location>
        <begin position="30"/>
        <end position="47"/>
    </location>
</feature>
<dbReference type="AlphaFoldDB" id="F3PWD8"/>
<gene>
    <name evidence="3" type="ORF">HMPREF9446_03076</name>
</gene>
<keyword evidence="4" id="KW-1185">Reference proteome</keyword>
<dbReference type="eggNOG" id="COG3078">
    <property type="taxonomic scope" value="Bacteria"/>
</dbReference>
<name>F3PWD8_9BACE</name>
<evidence type="ECO:0000256" key="2">
    <source>
        <dbReference type="SAM" id="SignalP"/>
    </source>
</evidence>
<dbReference type="Proteomes" id="UP000003416">
    <property type="component" value="Unassembled WGS sequence"/>
</dbReference>
<sequence length="432" mass="45562">MKSKNNMKRIFSLFLLSLFFAGAAFSQENRSSAPNDTVRKSSGNTPRKQQRTPRTDHGPIGINLSLWKNISTQRTDTVGSTCFNLGIFSSMNRLDGLGANVLGSVVGRDANGLQTAGLSNMVGGSMRGVQIAGISNINGNNLTGLSVSGLVGITGNNAQGVLFSGLANINGDNSRGVILGGLLNVSGDGASGLQFAGLANISGGNFKGVASSGLLSVVGKDLKGVQLAGLANITADDMTGLQISGLGNVTGGTAKGVQLSAVNMAIRAKGIQIGLFNYYKKSLDGFQLGLVNANPHTKVQMMLFGGNATKLNVGARFKNRLFYTILGGGTHYLDFGDKFSAALFYRAGLELPLYKQLFISGDLGYQHIETFKNKNYGIPARLYALQARVNLEYRLTDRLGVFLTGGYGGSRYYTKGVTYDKGMIIEGGVVLF</sequence>
<dbReference type="InterPro" id="IPR058093">
    <property type="entry name" value="LA_2272-like"/>
</dbReference>
<keyword evidence="2" id="KW-0732">Signal</keyword>
<accession>F3PWD8</accession>